<dbReference type="EMBL" id="JAPDGR010000718">
    <property type="protein sequence ID" value="KAJ2987948.1"/>
    <property type="molecule type" value="Genomic_DNA"/>
</dbReference>
<protein>
    <submittedName>
        <fullName evidence="1">Uncharacterized protein</fullName>
    </submittedName>
</protein>
<keyword evidence="2" id="KW-1185">Reference proteome</keyword>
<organism evidence="1 2">
    <name type="scientific">Xylaria curta</name>
    <dbReference type="NCBI Taxonomy" id="42375"/>
    <lineage>
        <taxon>Eukaryota</taxon>
        <taxon>Fungi</taxon>
        <taxon>Dikarya</taxon>
        <taxon>Ascomycota</taxon>
        <taxon>Pezizomycotina</taxon>
        <taxon>Sordariomycetes</taxon>
        <taxon>Xylariomycetidae</taxon>
        <taxon>Xylariales</taxon>
        <taxon>Xylariaceae</taxon>
        <taxon>Xylaria</taxon>
    </lineage>
</organism>
<comment type="caution">
    <text evidence="1">The sequence shown here is derived from an EMBL/GenBank/DDBJ whole genome shotgun (WGS) entry which is preliminary data.</text>
</comment>
<dbReference type="Proteomes" id="UP001143856">
    <property type="component" value="Unassembled WGS sequence"/>
</dbReference>
<proteinExistence type="predicted"/>
<accession>A0ACC1PA07</accession>
<name>A0ACC1PA07_9PEZI</name>
<reference evidence="1" key="1">
    <citation type="submission" date="2022-10" db="EMBL/GenBank/DDBJ databases">
        <title>Genome Sequence of Xylaria curta.</title>
        <authorList>
            <person name="Buettner E."/>
        </authorList>
    </citation>
    <scope>NUCLEOTIDE SEQUENCE</scope>
    <source>
        <strain evidence="1">Babe10</strain>
    </source>
</reference>
<sequence>MSQSDRQEIARIEEWIQMRNALWRDYRINGTPVYESARRVQQIKRRLALDGVPPAPNPLLFYDHRPWRRKSERYLFNLHGQADDLDRRSHIGGNDPQDALTRKLFKQAQLFFRNERFTYQKALGIGGNGMALHFKDHGINRVNSAGRDFVFKIALSGWQDDGIVFEKKMMRKVKGSAHCVQIIDASEIGKREEPSKLTPPTSYDSSEDDDSSGDESLSRFEVEKRHQTPKVKERDDTYFTKLNLREQERREKIERERGGERKNGKRRRKRRDYIIMEYLQNGTLGDLLVKLNLYHQDHNEDHNIPNRVLWGFWLCLIRACIAMEYPPRKFHPRRRPNSYGSAVSYLQAKANGMLRDLRGLGSEVIYPKEEARLETEYQQLKGDLIENIPARVTREGEGWKGGWKLYRRQNMVHRDLDPTNIFVDGFELDGPAQLHGQANTGDPSGNNYTGKRPDRLDQEHELVPRLKLGDFGLAVTIKKNKTNYYYHALREMGKHGEYPPAMWELITKLKPPTPPQPQPPYEQRDTYPSGSMDDLFIFNEQYEDFKISYCALLLDPEEEPKYDWVHKKLRETIFKCSE</sequence>
<evidence type="ECO:0000313" key="1">
    <source>
        <dbReference type="EMBL" id="KAJ2987948.1"/>
    </source>
</evidence>
<gene>
    <name evidence="1" type="ORF">NUW58_g4229</name>
</gene>
<evidence type="ECO:0000313" key="2">
    <source>
        <dbReference type="Proteomes" id="UP001143856"/>
    </source>
</evidence>